<evidence type="ECO:0000313" key="1">
    <source>
        <dbReference type="EMBL" id="CAF1129248.1"/>
    </source>
</evidence>
<accession>A0A814R9X1</accession>
<sequence length="103" mass="11657">MALLSACRTHKQDKKAKEIYDKITDMKNISNDYLAFVNDVTGNTHASAGKLQQELIDYGHKYDFSLIIRRVKTEDGETPLPVIMGHSEKLTIAYGLISTNHYL</sequence>
<dbReference type="Proteomes" id="UP000681722">
    <property type="component" value="Unassembled WGS sequence"/>
</dbReference>
<evidence type="ECO:0000313" key="2">
    <source>
        <dbReference type="EMBL" id="CAF1548808.1"/>
    </source>
</evidence>
<evidence type="ECO:0000313" key="5">
    <source>
        <dbReference type="Proteomes" id="UP000663829"/>
    </source>
</evidence>
<dbReference type="Proteomes" id="UP000663829">
    <property type="component" value="Unassembled WGS sequence"/>
</dbReference>
<proteinExistence type="predicted"/>
<keyword evidence="5" id="KW-1185">Reference proteome</keyword>
<evidence type="ECO:0000313" key="3">
    <source>
        <dbReference type="EMBL" id="CAF3892920.1"/>
    </source>
</evidence>
<dbReference type="EMBL" id="CAJOBA010062506">
    <property type="protein sequence ID" value="CAF4338445.1"/>
    <property type="molecule type" value="Genomic_DNA"/>
</dbReference>
<comment type="caution">
    <text evidence="1">The sequence shown here is derived from an EMBL/GenBank/DDBJ whole genome shotgun (WGS) entry which is preliminary data.</text>
</comment>
<dbReference type="EMBL" id="CAJOBC010006266">
    <property type="protein sequence ID" value="CAF3892920.1"/>
    <property type="molecule type" value="Genomic_DNA"/>
</dbReference>
<name>A0A814R9X1_9BILA</name>
<evidence type="ECO:0000313" key="4">
    <source>
        <dbReference type="EMBL" id="CAF4338445.1"/>
    </source>
</evidence>
<reference evidence="1" key="1">
    <citation type="submission" date="2021-02" db="EMBL/GenBank/DDBJ databases">
        <authorList>
            <person name="Nowell W R."/>
        </authorList>
    </citation>
    <scope>NUCLEOTIDE SEQUENCE</scope>
</reference>
<organism evidence="1 5">
    <name type="scientific">Didymodactylos carnosus</name>
    <dbReference type="NCBI Taxonomy" id="1234261"/>
    <lineage>
        <taxon>Eukaryota</taxon>
        <taxon>Metazoa</taxon>
        <taxon>Spiralia</taxon>
        <taxon>Gnathifera</taxon>
        <taxon>Rotifera</taxon>
        <taxon>Eurotatoria</taxon>
        <taxon>Bdelloidea</taxon>
        <taxon>Philodinida</taxon>
        <taxon>Philodinidae</taxon>
        <taxon>Didymodactylos</taxon>
    </lineage>
</organism>
<dbReference type="EMBL" id="CAJNOQ010006266">
    <property type="protein sequence ID" value="CAF1129248.1"/>
    <property type="molecule type" value="Genomic_DNA"/>
</dbReference>
<dbReference type="OrthoDB" id="185373at2759"/>
<dbReference type="EMBL" id="CAJNOK010040071">
    <property type="protein sequence ID" value="CAF1548808.1"/>
    <property type="molecule type" value="Genomic_DNA"/>
</dbReference>
<protein>
    <submittedName>
        <fullName evidence="1">Uncharacterized protein</fullName>
    </submittedName>
</protein>
<dbReference type="Proteomes" id="UP000677228">
    <property type="component" value="Unassembled WGS sequence"/>
</dbReference>
<dbReference type="AlphaFoldDB" id="A0A814R9X1"/>
<gene>
    <name evidence="1" type="ORF">GPM918_LOCUS20103</name>
    <name evidence="2" type="ORF">OVA965_LOCUS39174</name>
    <name evidence="3" type="ORF">SRO942_LOCUS20100</name>
    <name evidence="4" type="ORF">TMI583_LOCUS40444</name>
</gene>
<dbReference type="Proteomes" id="UP000682733">
    <property type="component" value="Unassembled WGS sequence"/>
</dbReference>